<dbReference type="PROSITE" id="PS00188">
    <property type="entry name" value="BIOTIN"/>
    <property type="match status" value="1"/>
</dbReference>
<dbReference type="InterPro" id="IPR016185">
    <property type="entry name" value="PreATP-grasp_dom_sf"/>
</dbReference>
<feature type="domain" description="ATP-grasp" evidence="15">
    <location>
        <begin position="121"/>
        <end position="315"/>
    </location>
</feature>
<dbReference type="SUPFAM" id="SSF56059">
    <property type="entry name" value="Glutathione synthetase ATP-binding domain-like"/>
    <property type="match status" value="1"/>
</dbReference>
<dbReference type="PANTHER" id="PTHR45728">
    <property type="entry name" value="ACETYL-COA CARBOXYLASE, ISOFORM A"/>
    <property type="match status" value="1"/>
</dbReference>
<reference evidence="19 20" key="1">
    <citation type="journal article" date="2024" name="Nat. Commun.">
        <title>Phylogenomics reveals the evolutionary origins of lichenization in chlorophyte algae.</title>
        <authorList>
            <person name="Puginier C."/>
            <person name="Libourel C."/>
            <person name="Otte J."/>
            <person name="Skaloud P."/>
            <person name="Haon M."/>
            <person name="Grisel S."/>
            <person name="Petersen M."/>
            <person name="Berrin J.G."/>
            <person name="Delaux P.M."/>
            <person name="Dal Grande F."/>
            <person name="Keller J."/>
        </authorList>
    </citation>
    <scope>NUCLEOTIDE SEQUENCE [LARGE SCALE GENOMIC DNA]</scope>
    <source>
        <strain evidence="19 20">SAG 2036</strain>
    </source>
</reference>
<comment type="cofactor">
    <cofactor evidence="1">
        <name>biotin</name>
        <dbReference type="ChEBI" id="CHEBI:57586"/>
    </cofactor>
</comment>
<dbReference type="Pfam" id="PF02786">
    <property type="entry name" value="CPSase_L_D2"/>
    <property type="match status" value="1"/>
</dbReference>
<dbReference type="Pfam" id="PF01039">
    <property type="entry name" value="Carboxyl_trans"/>
    <property type="match status" value="1"/>
</dbReference>
<organism evidence="19 20">
    <name type="scientific">Symbiochloris irregularis</name>
    <dbReference type="NCBI Taxonomy" id="706552"/>
    <lineage>
        <taxon>Eukaryota</taxon>
        <taxon>Viridiplantae</taxon>
        <taxon>Chlorophyta</taxon>
        <taxon>core chlorophytes</taxon>
        <taxon>Trebouxiophyceae</taxon>
        <taxon>Trebouxiales</taxon>
        <taxon>Trebouxiaceae</taxon>
        <taxon>Symbiochloris</taxon>
    </lineage>
</organism>
<dbReference type="Gene3D" id="3.40.50.20">
    <property type="match status" value="1"/>
</dbReference>
<dbReference type="EMBL" id="JALJOQ010000187">
    <property type="protein sequence ID" value="KAK9790754.1"/>
    <property type="molecule type" value="Genomic_DNA"/>
</dbReference>
<keyword evidence="9" id="KW-0275">Fatty acid biosynthesis</keyword>
<dbReference type="InterPro" id="IPR011762">
    <property type="entry name" value="COA_CT_N"/>
</dbReference>
<keyword evidence="3" id="KW-0444">Lipid biosynthesis</keyword>
<evidence type="ECO:0000256" key="11">
    <source>
        <dbReference type="ARBA" id="ARBA00023268"/>
    </source>
</evidence>
<dbReference type="GO" id="GO:0005524">
    <property type="term" value="F:ATP binding"/>
    <property type="evidence" value="ECO:0007669"/>
    <property type="project" value="UniProtKB-UniRule"/>
</dbReference>
<dbReference type="SMART" id="SM00878">
    <property type="entry name" value="Biotin_carb_C"/>
    <property type="match status" value="1"/>
</dbReference>
<name>A0AAW1NLU3_9CHLO</name>
<dbReference type="PROSITE" id="PS50979">
    <property type="entry name" value="BC"/>
    <property type="match status" value="1"/>
</dbReference>
<dbReference type="SUPFAM" id="SSF52096">
    <property type="entry name" value="ClpP/crotonase"/>
    <property type="match status" value="2"/>
</dbReference>
<evidence type="ECO:0000259" key="15">
    <source>
        <dbReference type="PROSITE" id="PS50975"/>
    </source>
</evidence>
<dbReference type="FunFam" id="2.40.460.10:FF:000001">
    <property type="entry name" value="Acetyl-CoA carboxylase 1"/>
    <property type="match status" value="1"/>
</dbReference>
<dbReference type="GO" id="GO:0006633">
    <property type="term" value="P:fatty acid biosynthetic process"/>
    <property type="evidence" value="ECO:0007669"/>
    <property type="project" value="UniProtKB-KW"/>
</dbReference>
<dbReference type="PROSITE" id="PS50975">
    <property type="entry name" value="ATP_GRASP"/>
    <property type="match status" value="1"/>
</dbReference>
<feature type="domain" description="CoA carboxyltransferase N-terminal" evidence="17">
    <location>
        <begin position="1126"/>
        <end position="1472"/>
    </location>
</feature>
<evidence type="ECO:0000256" key="7">
    <source>
        <dbReference type="ARBA" id="ARBA00022840"/>
    </source>
</evidence>
<dbReference type="InterPro" id="IPR011763">
    <property type="entry name" value="COA_CT_C"/>
</dbReference>
<evidence type="ECO:0000256" key="5">
    <source>
        <dbReference type="ARBA" id="ARBA00022741"/>
    </source>
</evidence>
<dbReference type="SUPFAM" id="SSF51230">
    <property type="entry name" value="Single hybrid motif"/>
    <property type="match status" value="1"/>
</dbReference>
<evidence type="ECO:0000259" key="17">
    <source>
        <dbReference type="PROSITE" id="PS50980"/>
    </source>
</evidence>
<evidence type="ECO:0000259" key="16">
    <source>
        <dbReference type="PROSITE" id="PS50979"/>
    </source>
</evidence>
<evidence type="ECO:0000256" key="14">
    <source>
        <dbReference type="PROSITE-ProRule" id="PRU00409"/>
    </source>
</evidence>
<dbReference type="Pfam" id="PF00364">
    <property type="entry name" value="Biotin_lipoyl"/>
    <property type="match status" value="1"/>
</dbReference>
<keyword evidence="8" id="KW-0443">Lipid metabolism</keyword>
<evidence type="ECO:0000256" key="13">
    <source>
        <dbReference type="ARBA" id="ARBA00048600"/>
    </source>
</evidence>
<dbReference type="InterPro" id="IPR005481">
    <property type="entry name" value="BC-like_N"/>
</dbReference>
<evidence type="ECO:0000256" key="8">
    <source>
        <dbReference type="ARBA" id="ARBA00023098"/>
    </source>
</evidence>
<sequence length="1934" mass="210707">MGLPKREATLRSSLEAKCFELDQFVEVPGGSNNNNYANVPLIVQVAERANVDAVWPGWGHASEKPELPAALLQLRSNTAFLGPPKGPMAALGDKIGSTILAQTANVPTIPWSGSAVTLDPNCTGSEIPADIYKQACIHSADQAVSCCQDIGFPVMLKASWGGGGKGIRRCLNEDDVQLAFKQVQGEVPGSPIFAMKLASTSRHVEVQLLCDEHGNCCSLFSRDCSVQRRHQKIIEEGPVTKASQETLQEMEMRARALARSVGYVGAATVEYLYDLNTDQYYFLELNPRLQVEHPVTEWISQVNIPACQLMIGMGIPLWRIPDIRRLYGKELYDTTSPIDFEQDPQLPPSGHVVAFGHIFAKGTNREGAIRALVVALKEIKIRGEIRTIVDYAIEMIQSPEFLGNSIHTGWLDYRVASQIKAEQPAWHLGVIAGALLRTLDAVACRSADYLGAVDVVARKLNDGGLLIQVDGESHVVHSEEEALGTRLTIDGLTCLLANETDSSKLLAVSPGKLIRYLVDNGSHVSKDQAFAEIEVMKMMMLLMAPADGNEVTPCTGGFPEMGPPVVHSLEIHYNFKAAFAAAENVLQGYEHSVDAVVTDLLTCLDNPALALMQWHEAFSVAETRLPGDLKALLSDCMAVYEESLFSLSSAGSESEDSNTPHTPGSSTPLPAFPSEHVLAVMHHEIQEYARSVIKELFDAFLRVEERFAGKLESTDQEVIDSMRTEYSSNLGEVVDIVQRCLLTYISRVYFPFIVREPEVGCTDGIVWAVWLHTPHRTSSSRSCLHLGLALLLPSLAALPDALNSVEDILCQSAVGDTERGTLHVIVTNTLGRPGLCSPSDSATSVKVDAVLLPQVFMLSCPALFEIGYSSLSVMITRGAQLPMRVGLWRQGEGGFSVDPLMSSVEPMSANVLELERLAGGGRSIHHCSSRDRQCHIYLVIEGSDTRSPLKRVFTRMVLRQLSRPALLVATYKGDAAGMATAAMEEVEKPLALCLQELEGLSLTSGDPSLKPDWAHVFISVLPPLPLGQVKEEARIVLALKAACAGIMSRYGPALRRAQVAQVEVRMRVADNSGAWRMVVSSPSGHEVGEENVEIYRESVTEPVQYISKHTKYEEQGALHGMSVHASYPALDTLQRRRLAAKRHRTTYCYDFPSVFNTALRDIWTARSASGEPGSMPSGRLVEAEELVMAPEGTFMHPAAMTPVTRTIGSNDVGIVAWLLTMKTPECPQGRQVVAVANDITFNLGSFGPAEDAVFRSATEYALEEHLPLVYLAANSGARVGLANEVKQCLQVEWNDPADPSKGFKYLYLPDQDYQAIWKGADHPWIKAKPITVQGEDRWIIKHVVGREDGLGVECLSGSGAIASAYAKAFREGLTITYVSSRTVGIGAYLARLGRRCIQRADQPIILTGYSALNKLLGREVYSSQLQLGGPKVMGVNGVSHQTVTDDLDGATAVLKWLGTMPPVVGVPPSPLPSSDPVERAIGYCPGPNEKLNPRAAIAGREATDSEPWLSGLFDRGTWQESHAGWAQSVVTGRARLGGIAVGIVATETSSTMLSIPADPGAPDTSERNIAQSGQVWYPNSALKTAHAIEEFDREGLPLIILANWRGFSGGQRDLFDGVLQAGSLIVESLRTYQQPIMVYMPPGAELRGGAWVVIDGQINAHQVEMYADSSARGGVLEPEAIVEIKFRTPDLIKAMHRLDPELKRMMAGTGGSQDVAAIKQREAALLPIYRQVAVAFAEMHDTPIRMVAKGVLHGIVPWSRARPFLAIRLRRRLAEEEIVKHITTTDAGINRLEALEQFRSWMSSSTLEARAWSDDRAFLEWVDGAGAYIIANELKAVRIRAACRAVSELTSSAEGREGLLQGLKSALTGDGALRAQLASVLHKTMRHHEPINGIPEAATPRRYRRPYAEPMKPSSLLEQADLEQPIQPIISNLL</sequence>
<evidence type="ECO:0000256" key="4">
    <source>
        <dbReference type="ARBA" id="ARBA00022598"/>
    </source>
</evidence>
<keyword evidence="4" id="KW-0436">Ligase</keyword>
<protein>
    <recommendedName>
        <fullName evidence="21">Acetyl-CoA carboxylase</fullName>
    </recommendedName>
</protein>
<keyword evidence="11" id="KW-0511">Multifunctional enzyme</keyword>
<dbReference type="InterPro" id="IPR011053">
    <property type="entry name" value="Single_hybrid_motif"/>
</dbReference>
<dbReference type="InterPro" id="IPR011764">
    <property type="entry name" value="Biotin_carboxylation_dom"/>
</dbReference>
<dbReference type="Proteomes" id="UP001465755">
    <property type="component" value="Unassembled WGS sequence"/>
</dbReference>
<evidence type="ECO:0008006" key="21">
    <source>
        <dbReference type="Google" id="ProtNLM"/>
    </source>
</evidence>
<dbReference type="GO" id="GO:0003989">
    <property type="term" value="F:acetyl-CoA carboxylase activity"/>
    <property type="evidence" value="ECO:0007669"/>
    <property type="project" value="UniProtKB-EC"/>
</dbReference>
<dbReference type="Gene3D" id="2.40.460.10">
    <property type="entry name" value="Biotin dependent carboxylase carboxyltransferase"/>
    <property type="match status" value="1"/>
</dbReference>
<evidence type="ECO:0000256" key="2">
    <source>
        <dbReference type="ARBA" id="ARBA00004956"/>
    </source>
</evidence>
<accession>A0AAW1NLU3</accession>
<dbReference type="GO" id="GO:0046872">
    <property type="term" value="F:metal ion binding"/>
    <property type="evidence" value="ECO:0007669"/>
    <property type="project" value="InterPro"/>
</dbReference>
<evidence type="ECO:0000256" key="10">
    <source>
        <dbReference type="ARBA" id="ARBA00023267"/>
    </source>
</evidence>
<dbReference type="Gene3D" id="3.90.1770.10">
    <property type="entry name" value="PreATP-grasp domain"/>
    <property type="match status" value="1"/>
</dbReference>
<evidence type="ECO:0000256" key="3">
    <source>
        <dbReference type="ARBA" id="ARBA00022516"/>
    </source>
</evidence>
<dbReference type="SUPFAM" id="SSF52440">
    <property type="entry name" value="PreATP-grasp domain"/>
    <property type="match status" value="1"/>
</dbReference>
<dbReference type="SUPFAM" id="SSF51246">
    <property type="entry name" value="Rudiment single hybrid motif"/>
    <property type="match status" value="1"/>
</dbReference>
<dbReference type="InterPro" id="IPR049076">
    <property type="entry name" value="ACCA"/>
</dbReference>
<dbReference type="InterPro" id="IPR029045">
    <property type="entry name" value="ClpP/crotonase-like_dom_sf"/>
</dbReference>
<dbReference type="InterPro" id="IPR034733">
    <property type="entry name" value="AcCoA_carboxyl_beta"/>
</dbReference>
<feature type="domain" description="Biotin carboxylation" evidence="16">
    <location>
        <begin position="1"/>
        <end position="416"/>
    </location>
</feature>
<dbReference type="Gene3D" id="2.40.50.100">
    <property type="match status" value="1"/>
</dbReference>
<dbReference type="CDD" id="cd06850">
    <property type="entry name" value="biotinyl_domain"/>
    <property type="match status" value="1"/>
</dbReference>
<comment type="catalytic activity">
    <reaction evidence="12">
        <text>hydrogencarbonate + acetyl-CoA + ATP = malonyl-CoA + ADP + phosphate + H(+)</text>
        <dbReference type="Rhea" id="RHEA:11308"/>
        <dbReference type="ChEBI" id="CHEBI:15378"/>
        <dbReference type="ChEBI" id="CHEBI:17544"/>
        <dbReference type="ChEBI" id="CHEBI:30616"/>
        <dbReference type="ChEBI" id="CHEBI:43474"/>
        <dbReference type="ChEBI" id="CHEBI:57288"/>
        <dbReference type="ChEBI" id="CHEBI:57384"/>
        <dbReference type="ChEBI" id="CHEBI:456216"/>
        <dbReference type="EC" id="6.4.1.2"/>
    </reaction>
</comment>
<keyword evidence="20" id="KW-1185">Reference proteome</keyword>
<dbReference type="InterPro" id="IPR005479">
    <property type="entry name" value="CPAse_ATP-bd"/>
</dbReference>
<keyword evidence="7 14" id="KW-0067">ATP-binding</keyword>
<dbReference type="InterPro" id="IPR005482">
    <property type="entry name" value="Biotin_COase_C"/>
</dbReference>
<keyword evidence="6" id="KW-0276">Fatty acid metabolism</keyword>
<dbReference type="PROSITE" id="PS50980">
    <property type="entry name" value="COA_CT_NTER"/>
    <property type="match status" value="1"/>
</dbReference>
<evidence type="ECO:0000256" key="9">
    <source>
        <dbReference type="ARBA" id="ARBA00023160"/>
    </source>
</evidence>
<comment type="catalytic activity">
    <reaction evidence="13">
        <text>N(6)-biotinyl-L-lysyl-[protein] + hydrogencarbonate + ATP = N(6)-carboxybiotinyl-L-lysyl-[protein] + ADP + phosphate + H(+)</text>
        <dbReference type="Rhea" id="RHEA:13501"/>
        <dbReference type="Rhea" id="RHEA-COMP:10505"/>
        <dbReference type="Rhea" id="RHEA-COMP:10506"/>
        <dbReference type="ChEBI" id="CHEBI:15378"/>
        <dbReference type="ChEBI" id="CHEBI:17544"/>
        <dbReference type="ChEBI" id="CHEBI:30616"/>
        <dbReference type="ChEBI" id="CHEBI:43474"/>
        <dbReference type="ChEBI" id="CHEBI:83144"/>
        <dbReference type="ChEBI" id="CHEBI:83145"/>
        <dbReference type="ChEBI" id="CHEBI:456216"/>
        <dbReference type="EC" id="6.3.4.14"/>
    </reaction>
</comment>
<feature type="domain" description="CoA carboxyltransferase C-terminal" evidence="18">
    <location>
        <begin position="1472"/>
        <end position="1784"/>
    </location>
</feature>
<dbReference type="Pfam" id="PF08326">
    <property type="entry name" value="ACC_central"/>
    <property type="match status" value="2"/>
</dbReference>
<evidence type="ECO:0000259" key="18">
    <source>
        <dbReference type="PROSITE" id="PS50989"/>
    </source>
</evidence>
<evidence type="ECO:0000256" key="1">
    <source>
        <dbReference type="ARBA" id="ARBA00001953"/>
    </source>
</evidence>
<dbReference type="GO" id="GO:0004075">
    <property type="term" value="F:biotin carboxylase activity"/>
    <property type="evidence" value="ECO:0007669"/>
    <property type="project" value="UniProtKB-EC"/>
</dbReference>
<keyword evidence="10" id="KW-0092">Biotin</keyword>
<dbReference type="InterPro" id="IPR000089">
    <property type="entry name" value="Biotin_lipoyl"/>
</dbReference>
<comment type="pathway">
    <text evidence="2">Lipid metabolism; malonyl-CoA biosynthesis; malonyl-CoA from acetyl-CoA: step 1/1.</text>
</comment>
<dbReference type="InterPro" id="IPR049074">
    <property type="entry name" value="ACCA_BT"/>
</dbReference>
<dbReference type="FunFam" id="3.30.1490.20:FF:000003">
    <property type="entry name" value="acetyl-CoA carboxylase isoform X1"/>
    <property type="match status" value="1"/>
</dbReference>
<dbReference type="InterPro" id="IPR011054">
    <property type="entry name" value="Rudment_hybrid_motif"/>
</dbReference>
<dbReference type="Pfam" id="PF00289">
    <property type="entry name" value="Biotin_carb_N"/>
    <property type="match status" value="1"/>
</dbReference>
<dbReference type="Gene3D" id="3.30.470.20">
    <property type="entry name" value="ATP-grasp fold, B domain"/>
    <property type="match status" value="2"/>
</dbReference>
<dbReference type="PANTHER" id="PTHR45728:SF3">
    <property type="entry name" value="ACETYL-COA CARBOXYLASE"/>
    <property type="match status" value="1"/>
</dbReference>
<comment type="caution">
    <text evidence="19">The sequence shown here is derived from an EMBL/GenBank/DDBJ whole genome shotgun (WGS) entry which is preliminary data.</text>
</comment>
<dbReference type="PROSITE" id="PS00867">
    <property type="entry name" value="CPSASE_2"/>
    <property type="match status" value="1"/>
</dbReference>
<keyword evidence="5 14" id="KW-0547">Nucleotide-binding</keyword>
<dbReference type="InterPro" id="IPR011761">
    <property type="entry name" value="ATP-grasp"/>
</dbReference>
<evidence type="ECO:0000256" key="12">
    <source>
        <dbReference type="ARBA" id="ARBA00048065"/>
    </source>
</evidence>
<dbReference type="PROSITE" id="PS50989">
    <property type="entry name" value="COA_CT_CTER"/>
    <property type="match status" value="1"/>
</dbReference>
<evidence type="ECO:0000313" key="20">
    <source>
        <dbReference type="Proteomes" id="UP001465755"/>
    </source>
</evidence>
<dbReference type="Gene3D" id="3.90.226.10">
    <property type="entry name" value="2-enoyl-CoA Hydratase, Chain A, domain 1"/>
    <property type="match status" value="2"/>
</dbReference>
<dbReference type="InterPro" id="IPR001882">
    <property type="entry name" value="Biotin_BS"/>
</dbReference>
<dbReference type="Pfam" id="PF21385">
    <property type="entry name" value="ACCA_BT"/>
    <property type="match status" value="1"/>
</dbReference>
<dbReference type="InterPro" id="IPR013537">
    <property type="entry name" value="AcCoA_COase_cen"/>
</dbReference>
<dbReference type="InterPro" id="IPR013815">
    <property type="entry name" value="ATP_grasp_subdomain_1"/>
</dbReference>
<evidence type="ECO:0000256" key="6">
    <source>
        <dbReference type="ARBA" id="ARBA00022832"/>
    </source>
</evidence>
<proteinExistence type="predicted"/>
<dbReference type="PROSITE" id="PS00866">
    <property type="entry name" value="CPSASE_1"/>
    <property type="match status" value="1"/>
</dbReference>
<gene>
    <name evidence="19" type="ORF">WJX73_002279</name>
</gene>
<dbReference type="Gene3D" id="3.30.1490.20">
    <property type="entry name" value="ATP-grasp fold, A domain"/>
    <property type="match status" value="1"/>
</dbReference>
<evidence type="ECO:0000313" key="19">
    <source>
        <dbReference type="EMBL" id="KAK9790754.1"/>
    </source>
</evidence>